<evidence type="ECO:0000313" key="1">
    <source>
        <dbReference type="EMBL" id="CAI2387152.1"/>
    </source>
</evidence>
<name>A0AAD1YCG1_EUPCR</name>
<protein>
    <submittedName>
        <fullName evidence="1">Uncharacterized protein</fullName>
    </submittedName>
</protein>
<dbReference type="EMBL" id="CAMPGE010029671">
    <property type="protein sequence ID" value="CAI2387152.1"/>
    <property type="molecule type" value="Genomic_DNA"/>
</dbReference>
<proteinExistence type="predicted"/>
<keyword evidence="2" id="KW-1185">Reference proteome</keyword>
<dbReference type="Proteomes" id="UP001295684">
    <property type="component" value="Unassembled WGS sequence"/>
</dbReference>
<organism evidence="1 2">
    <name type="scientific">Euplotes crassus</name>
    <dbReference type="NCBI Taxonomy" id="5936"/>
    <lineage>
        <taxon>Eukaryota</taxon>
        <taxon>Sar</taxon>
        <taxon>Alveolata</taxon>
        <taxon>Ciliophora</taxon>
        <taxon>Intramacronucleata</taxon>
        <taxon>Spirotrichea</taxon>
        <taxon>Hypotrichia</taxon>
        <taxon>Euplotida</taxon>
        <taxon>Euplotidae</taxon>
        <taxon>Moneuplotes</taxon>
    </lineage>
</organism>
<sequence length="114" mass="13298">MSLSSLTAIELAEKVRSQTKPIEKKHLFHKKSESQVSTYRTPLSKSKQAFDQDNGLYILRESMYNKYYKKPCDSPKSTRLTTNRRVRPKNITRLQLSKPNLTEKGILSFFMNKV</sequence>
<gene>
    <name evidence="1" type="ORF">ECRASSUSDP1_LOCUS28780</name>
</gene>
<comment type="caution">
    <text evidence="1">The sequence shown here is derived from an EMBL/GenBank/DDBJ whole genome shotgun (WGS) entry which is preliminary data.</text>
</comment>
<accession>A0AAD1YCG1</accession>
<dbReference type="AlphaFoldDB" id="A0AAD1YCG1"/>
<evidence type="ECO:0000313" key="2">
    <source>
        <dbReference type="Proteomes" id="UP001295684"/>
    </source>
</evidence>
<reference evidence="1" key="1">
    <citation type="submission" date="2023-07" db="EMBL/GenBank/DDBJ databases">
        <authorList>
            <consortium name="AG Swart"/>
            <person name="Singh M."/>
            <person name="Singh A."/>
            <person name="Seah K."/>
            <person name="Emmerich C."/>
        </authorList>
    </citation>
    <scope>NUCLEOTIDE SEQUENCE</scope>
    <source>
        <strain evidence="1">DP1</strain>
    </source>
</reference>